<feature type="compositionally biased region" description="Low complexity" evidence="1">
    <location>
        <begin position="417"/>
        <end position="431"/>
    </location>
</feature>
<dbReference type="CDD" id="cd20557">
    <property type="entry name" value="CYCLIN_ScPCL1-like"/>
    <property type="match status" value="1"/>
</dbReference>
<organism evidence="2 3">
    <name type="scientific">Linnemannia hyalina</name>
    <dbReference type="NCBI Taxonomy" id="64524"/>
    <lineage>
        <taxon>Eukaryota</taxon>
        <taxon>Fungi</taxon>
        <taxon>Fungi incertae sedis</taxon>
        <taxon>Mucoromycota</taxon>
        <taxon>Mortierellomycotina</taxon>
        <taxon>Mortierellomycetes</taxon>
        <taxon>Mortierellales</taxon>
        <taxon>Mortierellaceae</taxon>
        <taxon>Linnemannia</taxon>
    </lineage>
</organism>
<feature type="compositionally biased region" description="Low complexity" evidence="1">
    <location>
        <begin position="54"/>
        <end position="63"/>
    </location>
</feature>
<evidence type="ECO:0000313" key="3">
    <source>
        <dbReference type="Proteomes" id="UP000707451"/>
    </source>
</evidence>
<feature type="compositionally biased region" description="Polar residues" evidence="1">
    <location>
        <begin position="37"/>
        <end position="53"/>
    </location>
</feature>
<feature type="compositionally biased region" description="Polar residues" evidence="1">
    <location>
        <begin position="432"/>
        <end position="448"/>
    </location>
</feature>
<comment type="caution">
    <text evidence="2">The sequence shown here is derived from an EMBL/GenBank/DDBJ whole genome shotgun (WGS) entry which is preliminary data.</text>
</comment>
<keyword evidence="3" id="KW-1185">Reference proteome</keyword>
<feature type="compositionally biased region" description="Low complexity" evidence="1">
    <location>
        <begin position="1"/>
        <end position="36"/>
    </location>
</feature>
<evidence type="ECO:0000256" key="1">
    <source>
        <dbReference type="SAM" id="MobiDB-lite"/>
    </source>
</evidence>
<feature type="compositionally biased region" description="Low complexity" evidence="1">
    <location>
        <begin position="343"/>
        <end position="358"/>
    </location>
</feature>
<evidence type="ECO:0008006" key="4">
    <source>
        <dbReference type="Google" id="ProtNLM"/>
    </source>
</evidence>
<feature type="compositionally biased region" description="Low complexity" evidence="1">
    <location>
        <begin position="161"/>
        <end position="174"/>
    </location>
</feature>
<feature type="region of interest" description="Disordered" evidence="1">
    <location>
        <begin position="137"/>
        <end position="264"/>
    </location>
</feature>
<accession>A0A9P7Y0Y2</accession>
<reference evidence="2" key="1">
    <citation type="submission" date="2021-06" db="EMBL/GenBank/DDBJ databases">
        <title>Genome Sequence of Mortierella hyaline Strain SCG-10, a Cold-Adapted, Nitrate-Reducing Fungus Isolated from Soil in Minnesota, USA.</title>
        <authorList>
            <person name="Aldossari N."/>
        </authorList>
    </citation>
    <scope>NUCLEOTIDE SEQUENCE</scope>
    <source>
        <strain evidence="2">SCG-10</strain>
    </source>
</reference>
<feature type="compositionally biased region" description="Low complexity" evidence="1">
    <location>
        <begin position="202"/>
        <end position="216"/>
    </location>
</feature>
<name>A0A9P7Y0Y2_9FUNG</name>
<protein>
    <recommendedName>
        <fullName evidence="4">Cyclin N-terminal domain-containing protein</fullName>
    </recommendedName>
</protein>
<proteinExistence type="predicted"/>
<dbReference type="Gene3D" id="1.10.472.10">
    <property type="entry name" value="Cyclin-like"/>
    <property type="match status" value="1"/>
</dbReference>
<feature type="region of interest" description="Disordered" evidence="1">
    <location>
        <begin position="412"/>
        <end position="497"/>
    </location>
</feature>
<evidence type="ECO:0000313" key="2">
    <source>
        <dbReference type="EMBL" id="KAG9069301.1"/>
    </source>
</evidence>
<feature type="region of interest" description="Disordered" evidence="1">
    <location>
        <begin position="1"/>
        <end position="72"/>
    </location>
</feature>
<feature type="compositionally biased region" description="Basic and acidic residues" evidence="1">
    <location>
        <begin position="361"/>
        <end position="374"/>
    </location>
</feature>
<feature type="region of interest" description="Disordered" evidence="1">
    <location>
        <begin position="343"/>
        <end position="374"/>
    </location>
</feature>
<feature type="compositionally biased region" description="Polar residues" evidence="1">
    <location>
        <begin position="150"/>
        <end position="160"/>
    </location>
</feature>
<dbReference type="OrthoDB" id="244495at2759"/>
<dbReference type="Proteomes" id="UP000707451">
    <property type="component" value="Unassembled WGS sequence"/>
</dbReference>
<feature type="compositionally biased region" description="Polar residues" evidence="1">
    <location>
        <begin position="459"/>
        <end position="472"/>
    </location>
</feature>
<gene>
    <name evidence="2" type="ORF">KI688_010200</name>
</gene>
<dbReference type="EMBL" id="JAHRHY010000005">
    <property type="protein sequence ID" value="KAG9069301.1"/>
    <property type="molecule type" value="Genomic_DNA"/>
</dbReference>
<dbReference type="AlphaFoldDB" id="A0A9P7Y0Y2"/>
<sequence length="539" mass="58175">MPPSTTTNTAATTSIKTTIVPSTSPSTTSSSSSASTLPNSAEENTLGSGSTSEQQQTQAQAQTIHGSHSAVSAPLEQTPLQPERDNPVYAARLISLANYIRHIISLSSGNSPLHSQSTLVQQRLIFAQRQQQQLLQQQRQQQKLQESRPPWTTANRPQQDSVSLPSPLSAGSGPMKNNSLSTRKHRQTSEYHNHAARRQLHHQQQVQSSASTQDAQNFLQRPDSIEALPSPTSPILQVGRRSSQPQQQQSHNSGNEQSAAATAVSSSSGGSKLVFTLPKVSFPNLTLTLALIYVDRLKEKNPAAKGEPGCSHRLFLVAYIIAAKYRCCVELASLLQEQYQSDVSTPTTNTTSTLVNETYDQGEKGDSDDNKDVIDGEKKSIDQRICEARSRAEVILSNQAWVQLLSLGSFMRPTPPSTSSTTTVTARTSPSQPMNRSIVSNTTGTLESGTGVEAKPLPIQSTPLSANDGASVTQTQTPPPSNSTSPSTPLPPSPPSSILQVEDLNRMESEFLTFLDYDLAARSQDLDTCWGLLVGNKEI</sequence>